<keyword evidence="3" id="KW-1185">Reference proteome</keyword>
<organism evidence="2 3">
    <name type="scientific">Trametes coccinea (strain BRFM310)</name>
    <name type="common">Pycnoporus coccineus</name>
    <dbReference type="NCBI Taxonomy" id="1353009"/>
    <lineage>
        <taxon>Eukaryota</taxon>
        <taxon>Fungi</taxon>
        <taxon>Dikarya</taxon>
        <taxon>Basidiomycota</taxon>
        <taxon>Agaricomycotina</taxon>
        <taxon>Agaricomycetes</taxon>
        <taxon>Polyporales</taxon>
        <taxon>Polyporaceae</taxon>
        <taxon>Trametes</taxon>
    </lineage>
</organism>
<accession>A0A1Y2ICM3</accession>
<evidence type="ECO:0000313" key="3">
    <source>
        <dbReference type="Proteomes" id="UP000193067"/>
    </source>
</evidence>
<gene>
    <name evidence="2" type="ORF">PYCCODRAFT_1021773</name>
</gene>
<evidence type="ECO:0000313" key="2">
    <source>
        <dbReference type="EMBL" id="OSC98170.1"/>
    </source>
</evidence>
<dbReference type="AlphaFoldDB" id="A0A1Y2ICM3"/>
<name>A0A1Y2ICM3_TRAC3</name>
<dbReference type="Proteomes" id="UP000193067">
    <property type="component" value="Unassembled WGS sequence"/>
</dbReference>
<dbReference type="EMBL" id="KZ084141">
    <property type="protein sequence ID" value="OSC98170.1"/>
    <property type="molecule type" value="Genomic_DNA"/>
</dbReference>
<feature type="region of interest" description="Disordered" evidence="1">
    <location>
        <begin position="50"/>
        <end position="74"/>
    </location>
</feature>
<evidence type="ECO:0000256" key="1">
    <source>
        <dbReference type="SAM" id="MobiDB-lite"/>
    </source>
</evidence>
<sequence>MPGQQAFLTSLSLHPRAHGLQTLNARASELLGSRMALFPRAQLREPMLCQLPRTPSGPSDPRKGGPSTACGLQRKSIRSRLAEAGKVGSFASGPYAATVALRKQHIRSRTSECFGKTVNVLYGADEKLSH</sequence>
<proteinExistence type="predicted"/>
<reference evidence="2 3" key="1">
    <citation type="journal article" date="2015" name="Biotechnol. Biofuels">
        <title>Enhanced degradation of softwood versus hardwood by the white-rot fungus Pycnoporus coccineus.</title>
        <authorList>
            <person name="Couturier M."/>
            <person name="Navarro D."/>
            <person name="Chevret D."/>
            <person name="Henrissat B."/>
            <person name="Piumi F."/>
            <person name="Ruiz-Duenas F.J."/>
            <person name="Martinez A.T."/>
            <person name="Grigoriev I.V."/>
            <person name="Riley R."/>
            <person name="Lipzen A."/>
            <person name="Berrin J.G."/>
            <person name="Master E.R."/>
            <person name="Rosso M.N."/>
        </authorList>
    </citation>
    <scope>NUCLEOTIDE SEQUENCE [LARGE SCALE GENOMIC DNA]</scope>
    <source>
        <strain evidence="2 3">BRFM310</strain>
    </source>
</reference>
<protein>
    <submittedName>
        <fullName evidence="2">Uncharacterized protein</fullName>
    </submittedName>
</protein>